<name>A0ACC2NJ27_9HYME</name>
<sequence length="187" mass="21693">MIRMQAREVPRRLLPPAPGLLAGVIPFNVVMAPQNEQHLEFLMVIHNDRFIFIQDMGPQVIHVSGIVVISPGMDAWRCLSCVRNSRDFELWRDWWVHHLHLVGLARRIPTMLCPGCNVVAFQYLTEHRCQVYVEVYSAHRNEVMMGIVFESMLGRALNPSMNTRRRSKKYTQQLKGKRRSIQSKLSS</sequence>
<protein>
    <submittedName>
        <fullName evidence="1">Uncharacterized protein</fullName>
    </submittedName>
</protein>
<accession>A0ACC2NJ27</accession>
<dbReference type="EMBL" id="CM056743">
    <property type="protein sequence ID" value="KAJ8670242.1"/>
    <property type="molecule type" value="Genomic_DNA"/>
</dbReference>
<reference evidence="1" key="1">
    <citation type="submission" date="2023-04" db="EMBL/GenBank/DDBJ databases">
        <title>A chromosome-level genome assembly of the parasitoid wasp Eretmocerus hayati.</title>
        <authorList>
            <person name="Zhong Y."/>
            <person name="Liu S."/>
            <person name="Liu Y."/>
        </authorList>
    </citation>
    <scope>NUCLEOTIDE SEQUENCE</scope>
    <source>
        <strain evidence="1">ZJU_SS_LIU_2023</strain>
    </source>
</reference>
<proteinExistence type="predicted"/>
<organism evidence="1 2">
    <name type="scientific">Eretmocerus hayati</name>
    <dbReference type="NCBI Taxonomy" id="131215"/>
    <lineage>
        <taxon>Eukaryota</taxon>
        <taxon>Metazoa</taxon>
        <taxon>Ecdysozoa</taxon>
        <taxon>Arthropoda</taxon>
        <taxon>Hexapoda</taxon>
        <taxon>Insecta</taxon>
        <taxon>Pterygota</taxon>
        <taxon>Neoptera</taxon>
        <taxon>Endopterygota</taxon>
        <taxon>Hymenoptera</taxon>
        <taxon>Apocrita</taxon>
        <taxon>Proctotrupomorpha</taxon>
        <taxon>Chalcidoidea</taxon>
        <taxon>Aphelinidae</taxon>
        <taxon>Aphelininae</taxon>
        <taxon>Eretmocerus</taxon>
    </lineage>
</organism>
<comment type="caution">
    <text evidence="1">The sequence shown here is derived from an EMBL/GenBank/DDBJ whole genome shotgun (WGS) entry which is preliminary data.</text>
</comment>
<evidence type="ECO:0000313" key="2">
    <source>
        <dbReference type="Proteomes" id="UP001239111"/>
    </source>
</evidence>
<gene>
    <name evidence="1" type="ORF">QAD02_001501</name>
</gene>
<evidence type="ECO:0000313" key="1">
    <source>
        <dbReference type="EMBL" id="KAJ8670242.1"/>
    </source>
</evidence>
<keyword evidence="2" id="KW-1185">Reference proteome</keyword>
<dbReference type="Proteomes" id="UP001239111">
    <property type="component" value="Chromosome 3"/>
</dbReference>